<comment type="caution">
    <text evidence="2">The sequence shown here is derived from an EMBL/GenBank/DDBJ whole genome shotgun (WGS) entry which is preliminary data.</text>
</comment>
<organism evidence="2 3">
    <name type="scientific">Scophthalmus maximus</name>
    <name type="common">Turbot</name>
    <name type="synonym">Psetta maxima</name>
    <dbReference type="NCBI Taxonomy" id="52904"/>
    <lineage>
        <taxon>Eukaryota</taxon>
        <taxon>Metazoa</taxon>
        <taxon>Chordata</taxon>
        <taxon>Craniata</taxon>
        <taxon>Vertebrata</taxon>
        <taxon>Euteleostomi</taxon>
        <taxon>Actinopterygii</taxon>
        <taxon>Neopterygii</taxon>
        <taxon>Teleostei</taxon>
        <taxon>Neoteleostei</taxon>
        <taxon>Acanthomorphata</taxon>
        <taxon>Carangaria</taxon>
        <taxon>Pleuronectiformes</taxon>
        <taxon>Pleuronectoidei</taxon>
        <taxon>Scophthalmidae</taxon>
        <taxon>Scophthalmus</taxon>
    </lineage>
</organism>
<proteinExistence type="predicted"/>
<evidence type="ECO:0000256" key="1">
    <source>
        <dbReference type="SAM" id="MobiDB-lite"/>
    </source>
</evidence>
<accession>A0A6A4TSC3</accession>
<sequence>MKRTAAHLSRKKQKACGRPGGSAGSRFRGAAELRVRPAAATFGGEAPKRAVGQTIAGSASAFVAQHTTRPRMTCVPSPTFTELQRREQQRRKVHSLFRQSENVSLEFVCFVAVTLQFF</sequence>
<name>A0A6A4TSC3_SCOMX</name>
<feature type="region of interest" description="Disordered" evidence="1">
    <location>
        <begin position="1"/>
        <end position="29"/>
    </location>
</feature>
<evidence type="ECO:0000313" key="3">
    <source>
        <dbReference type="Proteomes" id="UP000438429"/>
    </source>
</evidence>
<dbReference type="AlphaFoldDB" id="A0A6A4TSC3"/>
<dbReference type="EMBL" id="VEVO01000002">
    <property type="protein sequence ID" value="KAF0046134.1"/>
    <property type="molecule type" value="Genomic_DNA"/>
</dbReference>
<evidence type="ECO:0000313" key="2">
    <source>
        <dbReference type="EMBL" id="KAF0046134.1"/>
    </source>
</evidence>
<dbReference type="Proteomes" id="UP000438429">
    <property type="component" value="Unassembled WGS sequence"/>
</dbReference>
<feature type="compositionally biased region" description="Basic residues" evidence="1">
    <location>
        <begin position="1"/>
        <end position="15"/>
    </location>
</feature>
<protein>
    <submittedName>
        <fullName evidence="2">Uncharacterized protein</fullName>
    </submittedName>
</protein>
<gene>
    <name evidence="2" type="ORF">F2P81_002663</name>
</gene>
<reference evidence="2 3" key="1">
    <citation type="submission" date="2019-06" db="EMBL/GenBank/DDBJ databases">
        <title>Draft genomes of female and male turbot (Scophthalmus maximus).</title>
        <authorList>
            <person name="Xu H."/>
            <person name="Xu X.-W."/>
            <person name="Shao C."/>
            <person name="Chen S."/>
        </authorList>
    </citation>
    <scope>NUCLEOTIDE SEQUENCE [LARGE SCALE GENOMIC DNA]</scope>
    <source>
        <strain evidence="2">Ysfricsl-2016a</strain>
        <tissue evidence="2">Blood</tissue>
    </source>
</reference>